<dbReference type="EMBL" id="JBBMFS010000005">
    <property type="protein sequence ID" value="MEQ2554821.1"/>
    <property type="molecule type" value="Genomic_DNA"/>
</dbReference>
<dbReference type="Pfam" id="PF22564">
    <property type="entry name" value="HAAS"/>
    <property type="match status" value="1"/>
</dbReference>
<feature type="transmembrane region" description="Helical" evidence="1">
    <location>
        <begin position="138"/>
        <end position="159"/>
    </location>
</feature>
<dbReference type="Proteomes" id="UP001546774">
    <property type="component" value="Unassembled WGS sequence"/>
</dbReference>
<name>A0ABV1H554_9FIRM</name>
<evidence type="ECO:0000313" key="3">
    <source>
        <dbReference type="Proteomes" id="UP001546774"/>
    </source>
</evidence>
<feature type="transmembrane region" description="Helical" evidence="1">
    <location>
        <begin position="107"/>
        <end position="131"/>
    </location>
</feature>
<gene>
    <name evidence="2" type="ORF">WMO37_07285</name>
</gene>
<keyword evidence="1" id="KW-0812">Transmembrane</keyword>
<reference evidence="2" key="1">
    <citation type="submission" date="2024-03" db="EMBL/GenBank/DDBJ databases">
        <title>Human intestinal bacterial collection.</title>
        <authorList>
            <person name="Pauvert C."/>
            <person name="Hitch T.C.A."/>
            <person name="Clavel T."/>
        </authorList>
    </citation>
    <scope>NUCLEOTIDE SEQUENCE [LARGE SCALE GENOMIC DNA]</scope>
    <source>
        <strain evidence="2">CLA-AA-H89B</strain>
    </source>
</reference>
<feature type="transmembrane region" description="Helical" evidence="1">
    <location>
        <begin position="165"/>
        <end position="190"/>
    </location>
</feature>
<accession>A0ABV1H554</accession>
<keyword evidence="1" id="KW-1133">Transmembrane helix</keyword>
<keyword evidence="3" id="KW-1185">Reference proteome</keyword>
<evidence type="ECO:0000256" key="1">
    <source>
        <dbReference type="SAM" id="Phobius"/>
    </source>
</evidence>
<protein>
    <submittedName>
        <fullName evidence="2">DUF1700 domain-containing protein</fullName>
    </submittedName>
</protein>
<comment type="caution">
    <text evidence="2">The sequence shown here is derived from an EMBL/GenBank/DDBJ whole genome shotgun (WGS) entry which is preliminary data.</text>
</comment>
<proteinExistence type="predicted"/>
<evidence type="ECO:0000313" key="2">
    <source>
        <dbReference type="EMBL" id="MEQ2554821.1"/>
    </source>
</evidence>
<keyword evidence="1" id="KW-0472">Membrane</keyword>
<sequence>MTREEYLDILQNNLHGIPPQEAENIMEYYREYFDDAGVENAEKVMQELGAPEQLAKRAAADAAAENGFAGAAGSGQNPGFGSDNGQTAAKKKHTAAGITLAVITSPIWASLLLAAVCVLFAVVITVAAVVLSLGFAAAVMVAAGLFTVGTALVTVFLHIPTAVMLIGAGLVSVGLGLLAALLTYGCVIGIKKFVMWISNKEWRNAKIHKPKIFA</sequence>
<organism evidence="2 3">
    <name type="scientific">Lachnospira intestinalis</name>
    <dbReference type="NCBI Taxonomy" id="3133158"/>
    <lineage>
        <taxon>Bacteria</taxon>
        <taxon>Bacillati</taxon>
        <taxon>Bacillota</taxon>
        <taxon>Clostridia</taxon>
        <taxon>Lachnospirales</taxon>
        <taxon>Lachnospiraceae</taxon>
        <taxon>Lachnospira</taxon>
    </lineage>
</organism>